<dbReference type="AlphaFoldDB" id="A0A2H0AZB9"/>
<evidence type="ECO:0000313" key="3">
    <source>
        <dbReference type="Proteomes" id="UP000230671"/>
    </source>
</evidence>
<gene>
    <name evidence="2" type="ORF">COX11_02350</name>
</gene>
<feature type="domain" description="DUF5680" evidence="1">
    <location>
        <begin position="1"/>
        <end position="85"/>
    </location>
</feature>
<proteinExistence type="predicted"/>
<organism evidence="2 3">
    <name type="scientific">Candidatus Berkelbacteria bacterium CG23_combo_of_CG06-09_8_20_14_all_41_73</name>
    <dbReference type="NCBI Taxonomy" id="1974519"/>
    <lineage>
        <taxon>Bacteria</taxon>
        <taxon>Candidatus Berkelbacteria</taxon>
    </lineage>
</organism>
<reference evidence="2 3" key="1">
    <citation type="submission" date="2017-09" db="EMBL/GenBank/DDBJ databases">
        <title>Depth-based differentiation of microbial function through sediment-hosted aquifers and enrichment of novel symbionts in the deep terrestrial subsurface.</title>
        <authorList>
            <person name="Probst A.J."/>
            <person name="Ladd B."/>
            <person name="Jarett J.K."/>
            <person name="Geller-Mcgrath D.E."/>
            <person name="Sieber C.M."/>
            <person name="Emerson J.B."/>
            <person name="Anantharaman K."/>
            <person name="Thomas B.C."/>
            <person name="Malmstrom R."/>
            <person name="Stieglmeier M."/>
            <person name="Klingl A."/>
            <person name="Woyke T."/>
            <person name="Ryan C.M."/>
            <person name="Banfield J.F."/>
        </authorList>
    </citation>
    <scope>NUCLEOTIDE SEQUENCE [LARGE SCALE GENOMIC DNA]</scope>
    <source>
        <strain evidence="2">CG23_combo_of_CG06-09_8_20_14_all_41_73</strain>
    </source>
</reference>
<evidence type="ECO:0000259" key="1">
    <source>
        <dbReference type="Pfam" id="PF18931"/>
    </source>
</evidence>
<dbReference type="InterPro" id="IPR043735">
    <property type="entry name" value="DUF5680"/>
</dbReference>
<sequence>MAYAGGMKFKYHGDEKFTHETIVFLKKALLAMDPAKPFRGPERFAEGDWKYISKVTGNTKDFTGNEKIYHQNKLVFEQHFIGGVIVR</sequence>
<protein>
    <recommendedName>
        <fullName evidence="1">DUF5680 domain-containing protein</fullName>
    </recommendedName>
</protein>
<dbReference type="EMBL" id="PCSO01000094">
    <property type="protein sequence ID" value="PIP50769.1"/>
    <property type="molecule type" value="Genomic_DNA"/>
</dbReference>
<accession>A0A2H0AZB9</accession>
<dbReference type="Pfam" id="PF18931">
    <property type="entry name" value="DUF5680"/>
    <property type="match status" value="1"/>
</dbReference>
<dbReference type="Proteomes" id="UP000230671">
    <property type="component" value="Unassembled WGS sequence"/>
</dbReference>
<evidence type="ECO:0000313" key="2">
    <source>
        <dbReference type="EMBL" id="PIP50769.1"/>
    </source>
</evidence>
<name>A0A2H0AZB9_9BACT</name>
<comment type="caution">
    <text evidence="2">The sequence shown here is derived from an EMBL/GenBank/DDBJ whole genome shotgun (WGS) entry which is preliminary data.</text>
</comment>